<dbReference type="InterPro" id="IPR006597">
    <property type="entry name" value="Sel1-like"/>
</dbReference>
<dbReference type="EMBL" id="JQBA01000013">
    <property type="protein sequence ID" value="KRN44505.1"/>
    <property type="molecule type" value="Genomic_DNA"/>
</dbReference>
<feature type="repeat" description="TPR" evidence="1">
    <location>
        <begin position="19"/>
        <end position="52"/>
    </location>
</feature>
<dbReference type="RefSeq" id="WP_235809080.1">
    <property type="nucleotide sequence ID" value="NZ_JQBA01000013.1"/>
</dbReference>
<dbReference type="PANTHER" id="PTHR43628:SF1">
    <property type="entry name" value="CHITIN SYNTHASE REGULATORY FACTOR 2-RELATED"/>
    <property type="match status" value="1"/>
</dbReference>
<keyword evidence="1" id="KW-0802">TPR repeat</keyword>
<reference evidence="2 3" key="1">
    <citation type="journal article" date="2015" name="Genome Announc.">
        <title>Expanding the biotechnology potential of lactobacilli through comparative genomics of 213 strains and associated genera.</title>
        <authorList>
            <person name="Sun Z."/>
            <person name="Harris H.M."/>
            <person name="McCann A."/>
            <person name="Guo C."/>
            <person name="Argimon S."/>
            <person name="Zhang W."/>
            <person name="Yang X."/>
            <person name="Jeffery I.B."/>
            <person name="Cooney J.C."/>
            <person name="Kagawa T.F."/>
            <person name="Liu W."/>
            <person name="Song Y."/>
            <person name="Salvetti E."/>
            <person name="Wrobel A."/>
            <person name="Rasinkangas P."/>
            <person name="Parkhill J."/>
            <person name="Rea M.C."/>
            <person name="O'Sullivan O."/>
            <person name="Ritari J."/>
            <person name="Douillard F.P."/>
            <person name="Paul Ross R."/>
            <person name="Yang R."/>
            <person name="Briner A.E."/>
            <person name="Felis G.E."/>
            <person name="de Vos W.M."/>
            <person name="Barrangou R."/>
            <person name="Klaenhammer T.R."/>
            <person name="Caufield P.W."/>
            <person name="Cui Y."/>
            <person name="Zhang H."/>
            <person name="O'Toole P.W."/>
        </authorList>
    </citation>
    <scope>NUCLEOTIDE SEQUENCE [LARGE SCALE GENOMIC DNA]</scope>
    <source>
        <strain evidence="2 3">DSM 14792</strain>
    </source>
</reference>
<dbReference type="Pfam" id="PF08238">
    <property type="entry name" value="Sel1"/>
    <property type="match status" value="4"/>
</dbReference>
<accession>A0A0R2GU85</accession>
<dbReference type="InterPro" id="IPR052945">
    <property type="entry name" value="Mitotic_Regulator"/>
</dbReference>
<dbReference type="PATRIC" id="fig|148604.4.peg.320"/>
<dbReference type="InterPro" id="IPR011990">
    <property type="entry name" value="TPR-like_helical_dom_sf"/>
</dbReference>
<dbReference type="SMART" id="SM00671">
    <property type="entry name" value="SEL1"/>
    <property type="match status" value="4"/>
</dbReference>
<dbReference type="PROSITE" id="PS50005">
    <property type="entry name" value="TPR"/>
    <property type="match status" value="1"/>
</dbReference>
<comment type="caution">
    <text evidence="2">The sequence shown here is derived from an EMBL/GenBank/DDBJ whole genome shotgun (WGS) entry which is preliminary data.</text>
</comment>
<evidence type="ECO:0000313" key="2">
    <source>
        <dbReference type="EMBL" id="KRN44505.1"/>
    </source>
</evidence>
<evidence type="ECO:0000256" key="1">
    <source>
        <dbReference type="PROSITE-ProRule" id="PRU00339"/>
    </source>
</evidence>
<dbReference type="Gene3D" id="1.25.40.10">
    <property type="entry name" value="Tetratricopeptide repeat domain"/>
    <property type="match status" value="1"/>
</dbReference>
<dbReference type="AlphaFoldDB" id="A0A0R2GU85"/>
<dbReference type="PANTHER" id="PTHR43628">
    <property type="entry name" value="ACTIVATOR OF C KINASE PROTEIN 1-RELATED"/>
    <property type="match status" value="1"/>
</dbReference>
<dbReference type="InterPro" id="IPR019734">
    <property type="entry name" value="TPR_rpt"/>
</dbReference>
<protein>
    <submittedName>
        <fullName evidence="2">Tpr repeat protein</fullName>
    </submittedName>
</protein>
<dbReference type="Proteomes" id="UP000051639">
    <property type="component" value="Unassembled WGS sequence"/>
</dbReference>
<name>A0A0R2GU85_9LACO</name>
<organism evidence="2 3">
    <name type="scientific">Limosilactobacillus ingluviei</name>
    <dbReference type="NCBI Taxonomy" id="148604"/>
    <lineage>
        <taxon>Bacteria</taxon>
        <taxon>Bacillati</taxon>
        <taxon>Bacillota</taxon>
        <taxon>Bacilli</taxon>
        <taxon>Lactobacillales</taxon>
        <taxon>Lactobacillaceae</taxon>
        <taxon>Limosilactobacillus</taxon>
    </lineage>
</organism>
<proteinExistence type="predicted"/>
<keyword evidence="3" id="KW-1185">Reference proteome</keyword>
<evidence type="ECO:0000313" key="3">
    <source>
        <dbReference type="Proteomes" id="UP000051639"/>
    </source>
</evidence>
<gene>
    <name evidence="2" type="ORF">IV41_GL000315</name>
</gene>
<sequence length="208" mass="23892">MKKCSGAIKIFDQEEYHKSMELLELGASAYRQGRYDEAKRYYEQSAELGSSQAACNLGYIYAYGRTGERDDEQAFYWFNLAAVDGNANACYKVGDAYYYGDFVASNPALAFRYYKKAADYLDYSDTDDDIKADIFYRLALCYFKGSGVQLDLLQALSYVNQAETYSYYDRFNDKFMWESVAKRIETLRAQIIAKLDAQFAELKSDNDA</sequence>
<dbReference type="SUPFAM" id="SSF81901">
    <property type="entry name" value="HCP-like"/>
    <property type="match status" value="1"/>
</dbReference>